<feature type="region of interest" description="Disordered" evidence="1">
    <location>
        <begin position="124"/>
        <end position="158"/>
    </location>
</feature>
<dbReference type="AlphaFoldDB" id="A0AAD9KN94"/>
<feature type="region of interest" description="Disordered" evidence="1">
    <location>
        <begin position="223"/>
        <end position="305"/>
    </location>
</feature>
<protein>
    <submittedName>
        <fullName evidence="2">Uncharacterized protein</fullName>
    </submittedName>
</protein>
<dbReference type="Proteomes" id="UP001209878">
    <property type="component" value="Unassembled WGS sequence"/>
</dbReference>
<sequence length="323" mass="36193">MTLTSTVHGQHRYWANSTVNAKEWTPEVDRGRPRHRTISTAAPRQVHDELGSKAMRTTKDQARLECCPVDSIQILQAPMSQRPSLPRVVGEGLGKGPVNGEFTFNAKGVVLPCIHAPFLPSQRLSHRDSGATAQARRKTRATFSDPDLDSAMPGGGGARRRLMAWTKTPKHINRQVYREMVRQHCFITLRHYEAFARGATSGGKTKHLRRAAALAKVDISLPGLRQSPDVGHQSEEDDHVTENLPVERSPSQSPWQEVSEERAQDRVNDVDRTITDRSLAPLPEVSPTTKQAQQQRHHHHHEERDVFSCCPVRINVESTCFSV</sequence>
<keyword evidence="3" id="KW-1185">Reference proteome</keyword>
<evidence type="ECO:0000313" key="2">
    <source>
        <dbReference type="EMBL" id="KAK2174426.1"/>
    </source>
</evidence>
<feature type="compositionally biased region" description="Basic and acidic residues" evidence="1">
    <location>
        <begin position="259"/>
        <end position="275"/>
    </location>
</feature>
<organism evidence="2 3">
    <name type="scientific">Ridgeia piscesae</name>
    <name type="common">Tubeworm</name>
    <dbReference type="NCBI Taxonomy" id="27915"/>
    <lineage>
        <taxon>Eukaryota</taxon>
        <taxon>Metazoa</taxon>
        <taxon>Spiralia</taxon>
        <taxon>Lophotrochozoa</taxon>
        <taxon>Annelida</taxon>
        <taxon>Polychaeta</taxon>
        <taxon>Sedentaria</taxon>
        <taxon>Canalipalpata</taxon>
        <taxon>Sabellida</taxon>
        <taxon>Siboglinidae</taxon>
        <taxon>Ridgeia</taxon>
    </lineage>
</organism>
<reference evidence="2" key="1">
    <citation type="journal article" date="2023" name="Mol. Biol. Evol.">
        <title>Third-Generation Sequencing Reveals the Adaptive Role of the Epigenome in Three Deep-Sea Polychaetes.</title>
        <authorList>
            <person name="Perez M."/>
            <person name="Aroh O."/>
            <person name="Sun Y."/>
            <person name="Lan Y."/>
            <person name="Juniper S.K."/>
            <person name="Young C.R."/>
            <person name="Angers B."/>
            <person name="Qian P.Y."/>
        </authorList>
    </citation>
    <scope>NUCLEOTIDE SEQUENCE</scope>
    <source>
        <strain evidence="2">R07B-5</strain>
    </source>
</reference>
<gene>
    <name evidence="2" type="ORF">NP493_804g01017</name>
</gene>
<name>A0AAD9KN94_RIDPI</name>
<dbReference type="EMBL" id="JAODUO010000803">
    <property type="protein sequence ID" value="KAK2174426.1"/>
    <property type="molecule type" value="Genomic_DNA"/>
</dbReference>
<proteinExistence type="predicted"/>
<accession>A0AAD9KN94</accession>
<comment type="caution">
    <text evidence="2">The sequence shown here is derived from an EMBL/GenBank/DDBJ whole genome shotgun (WGS) entry which is preliminary data.</text>
</comment>
<evidence type="ECO:0000313" key="3">
    <source>
        <dbReference type="Proteomes" id="UP001209878"/>
    </source>
</evidence>
<evidence type="ECO:0000256" key="1">
    <source>
        <dbReference type="SAM" id="MobiDB-lite"/>
    </source>
</evidence>